<proteinExistence type="predicted"/>
<protein>
    <submittedName>
        <fullName evidence="1">Uncharacterized protein</fullName>
    </submittedName>
</protein>
<gene>
    <name evidence="1" type="ORF">HCN44_003722</name>
</gene>
<sequence length="599" mass="69288">MSMSYCVSIIHGDKESFDLTIDNKFANIDSLLLTTEKIYNSTIAPTRPSNSKSDEEIKKYKNQLSTAAEDVINEISIYDRSLDYFKFLNNNNNSTNNQLIKEKYNFDYKKINVFNNISFMNYIFLDYERVKNKSHKLNDCYIQAYHLSIDIRYTIHKSAKENKNDNINDDSSFFDVIENRTRFLQLNECHENIPPPLQYTLYQIYLILVTSEMKCLALESLCSHYIQQENPFFKKDDVEINTYHEMNSKNNILREYHSIMKKKIASASRKIENCLAGKIESNEKLIDSEASLRSNPVIVHEYSLKNRTRIETLTTKSLCHNNADSCIELSDFEYCLTENKYFYEAKWMSLKILDSSDRNKTKHASIGPLNNCLVSRFHHSGYILHQTITGVRFVKKSGIIYTQIREGKMMPGGEIDSKTEEWKNVNYSQNLNETLSDEFIEINSHDKFINLDDVHCPSKNHVLTGVGLRMGKNPENKNRIVLYVDCHLVDFKRGYFMDNTGPFEDSKSNTDQLEIGYLPPNKVDENHQLDSTTNNFVKIISSDHDDNKESTTLPWLNSLAVKSTTSLPLSGIGLYHRGANSSAGIIAYRLYTIDYSIFM</sequence>
<dbReference type="AlphaFoldDB" id="A0A835CLZ5"/>
<organism evidence="1 2">
    <name type="scientific">Aphidius gifuensis</name>
    <name type="common">Parasitoid wasp</name>
    <dbReference type="NCBI Taxonomy" id="684658"/>
    <lineage>
        <taxon>Eukaryota</taxon>
        <taxon>Metazoa</taxon>
        <taxon>Ecdysozoa</taxon>
        <taxon>Arthropoda</taxon>
        <taxon>Hexapoda</taxon>
        <taxon>Insecta</taxon>
        <taxon>Pterygota</taxon>
        <taxon>Neoptera</taxon>
        <taxon>Endopterygota</taxon>
        <taxon>Hymenoptera</taxon>
        <taxon>Apocrita</taxon>
        <taxon>Ichneumonoidea</taxon>
        <taxon>Braconidae</taxon>
        <taxon>Aphidiinae</taxon>
        <taxon>Aphidius</taxon>
    </lineage>
</organism>
<comment type="caution">
    <text evidence="1">The sequence shown here is derived from an EMBL/GenBank/DDBJ whole genome shotgun (WGS) entry which is preliminary data.</text>
</comment>
<reference evidence="1 2" key="1">
    <citation type="submission" date="2020-08" db="EMBL/GenBank/DDBJ databases">
        <title>Aphidius gifuensis genome sequencing and assembly.</title>
        <authorList>
            <person name="Du Z."/>
        </authorList>
    </citation>
    <scope>NUCLEOTIDE SEQUENCE [LARGE SCALE GENOMIC DNA]</scope>
    <source>
        <strain evidence="1">YNYX2018</strain>
        <tissue evidence="1">Adults</tissue>
    </source>
</reference>
<accession>A0A835CLZ5</accession>
<dbReference type="Proteomes" id="UP000639338">
    <property type="component" value="Unassembled WGS sequence"/>
</dbReference>
<evidence type="ECO:0000313" key="1">
    <source>
        <dbReference type="EMBL" id="KAF7987859.1"/>
    </source>
</evidence>
<name>A0A835CLZ5_APHGI</name>
<dbReference type="PANTHER" id="PTHR47890">
    <property type="entry name" value="LD24308P"/>
    <property type="match status" value="1"/>
</dbReference>
<dbReference type="EMBL" id="JACMRX010000006">
    <property type="protein sequence ID" value="KAF7987859.1"/>
    <property type="molecule type" value="Genomic_DNA"/>
</dbReference>
<evidence type="ECO:0000313" key="2">
    <source>
        <dbReference type="Proteomes" id="UP000639338"/>
    </source>
</evidence>
<keyword evidence="2" id="KW-1185">Reference proteome</keyword>
<dbReference type="PANTHER" id="PTHR47890:SF1">
    <property type="entry name" value="LD24308P"/>
    <property type="match status" value="1"/>
</dbReference>